<proteinExistence type="predicted"/>
<protein>
    <submittedName>
        <fullName evidence="1">Uncharacterized protein</fullName>
    </submittedName>
</protein>
<dbReference type="AlphaFoldDB" id="T5LPQ8"/>
<comment type="caution">
    <text evidence="1">The sequence shown here is derived from an EMBL/GenBank/DDBJ whole genome shotgun (WGS) entry which is preliminary data.</text>
</comment>
<dbReference type="Proteomes" id="UP000003973">
    <property type="component" value="Unassembled WGS sequence"/>
</dbReference>
<organism evidence="1 2">
    <name type="scientific">Oxalobacter paraformigenes</name>
    <dbReference type="NCBI Taxonomy" id="556268"/>
    <lineage>
        <taxon>Bacteria</taxon>
        <taxon>Pseudomonadati</taxon>
        <taxon>Pseudomonadota</taxon>
        <taxon>Betaproteobacteria</taxon>
        <taxon>Burkholderiales</taxon>
        <taxon>Oxalobacteraceae</taxon>
        <taxon>Oxalobacter</taxon>
    </lineage>
</organism>
<accession>T5LPQ8</accession>
<dbReference type="EMBL" id="ACDP02000021">
    <property type="protein sequence ID" value="EQM95207.1"/>
    <property type="molecule type" value="Genomic_DNA"/>
</dbReference>
<keyword evidence="2" id="KW-1185">Reference proteome</keyword>
<reference evidence="1" key="1">
    <citation type="submission" date="2011-10" db="EMBL/GenBank/DDBJ databases">
        <title>The Genome Sequence of Oxalobacter formigenes HOxBLS.</title>
        <authorList>
            <consortium name="The Broad Institute Genome Sequencing Platform"/>
            <person name="Earl A."/>
            <person name="Ward D."/>
            <person name="Feldgarden M."/>
            <person name="Gevers D."/>
            <person name="Allison M.J."/>
            <person name="Humphrey S."/>
            <person name="Young S.K."/>
            <person name="Zeng Q."/>
            <person name="Gargeya S."/>
            <person name="Fitzgerald M."/>
            <person name="Haas B."/>
            <person name="Abouelleil A."/>
            <person name="Alvarado L."/>
            <person name="Arachchi H.M."/>
            <person name="Berlin A."/>
            <person name="Brown A."/>
            <person name="Chapman S.B."/>
            <person name="Chen Z."/>
            <person name="Dunbar C."/>
            <person name="Freedman E."/>
            <person name="Gearin G."/>
            <person name="Goldberg J."/>
            <person name="Griggs A."/>
            <person name="Gujja S."/>
            <person name="Heiman D."/>
            <person name="Howarth C."/>
            <person name="Larson L."/>
            <person name="Lui A."/>
            <person name="MacDonald P.J.P."/>
            <person name="Montmayeur A."/>
            <person name="Murphy C."/>
            <person name="Neiman D."/>
            <person name="Pearson M."/>
            <person name="Priest M."/>
            <person name="Roberts A."/>
            <person name="Saif S."/>
            <person name="Shea T."/>
            <person name="Shenoy N."/>
            <person name="Sisk P."/>
            <person name="Stolte C."/>
            <person name="Sykes S."/>
            <person name="Wortman J."/>
            <person name="Nusbaum C."/>
            <person name="Birren B."/>
        </authorList>
    </citation>
    <scope>NUCLEOTIDE SEQUENCE [LARGE SCALE GENOMIC DNA]</scope>
    <source>
        <strain evidence="1">HOxBLS</strain>
    </source>
</reference>
<sequence>MKYHPVAISNVTDIDYFTVAFSQDFPLHREKTENLYKLTKSGCPFLFSSQTGIFQNMHSAFSEKPVLFSKENVS</sequence>
<dbReference type="HOGENOM" id="CLU_2684327_0_0_4"/>
<name>T5LPQ8_9BURK</name>
<evidence type="ECO:0000313" key="2">
    <source>
        <dbReference type="Proteomes" id="UP000003973"/>
    </source>
</evidence>
<evidence type="ECO:0000313" key="1">
    <source>
        <dbReference type="EMBL" id="EQM95207.1"/>
    </source>
</evidence>
<gene>
    <name evidence="1" type="ORF">OFAG_02232</name>
</gene>